<dbReference type="SUPFAM" id="SSF55048">
    <property type="entry name" value="Probable ACP-binding domain of malonyl-CoA ACP transacylase"/>
    <property type="match status" value="1"/>
</dbReference>
<dbReference type="InterPro" id="IPR001227">
    <property type="entry name" value="Ac_transferase_dom_sf"/>
</dbReference>
<dbReference type="SUPFAM" id="SSF51658">
    <property type="entry name" value="Xylose isomerase-like"/>
    <property type="match status" value="1"/>
</dbReference>
<protein>
    <recommendedName>
        <fullName evidence="14">U3 small nucleolar ribonucleoprotein protein IMP3</fullName>
    </recommendedName>
    <alternativeName>
        <fullName evidence="15">U3 small nucleolar ribonucleoprotein protein imp3</fullName>
    </alternativeName>
</protein>
<dbReference type="SUPFAM" id="SSF55174">
    <property type="entry name" value="Alpha-L RNA-binding motif"/>
    <property type="match status" value="1"/>
</dbReference>
<feature type="compositionally biased region" description="Basic residues" evidence="17">
    <location>
        <begin position="1063"/>
        <end position="1073"/>
    </location>
</feature>
<keyword evidence="10 16" id="KW-0694">RNA-binding</keyword>
<dbReference type="GO" id="GO:0005739">
    <property type="term" value="C:mitochondrion"/>
    <property type="evidence" value="ECO:0007669"/>
    <property type="project" value="TreeGrafter"/>
</dbReference>
<evidence type="ECO:0000256" key="17">
    <source>
        <dbReference type="SAM" id="MobiDB-lite"/>
    </source>
</evidence>
<keyword evidence="8" id="KW-0228">DNA excision</keyword>
<evidence type="ECO:0000259" key="18">
    <source>
        <dbReference type="SMART" id="SM00363"/>
    </source>
</evidence>
<evidence type="ECO:0000256" key="4">
    <source>
        <dbReference type="ARBA" id="ARBA00022722"/>
    </source>
</evidence>
<feature type="domain" description="Malonyl-CoA:ACP transacylase (MAT)" evidence="19">
    <location>
        <begin position="187"/>
        <end position="504"/>
    </location>
</feature>
<name>A0A8H7QEL5_9FUNG</name>
<dbReference type="InterPro" id="IPR036237">
    <property type="entry name" value="Xyl_isomerase-like_sf"/>
</dbReference>
<evidence type="ECO:0000313" key="22">
    <source>
        <dbReference type="Proteomes" id="UP000650833"/>
    </source>
</evidence>
<dbReference type="InterPro" id="IPR002942">
    <property type="entry name" value="S4_RNA-bd"/>
</dbReference>
<evidence type="ECO:0000256" key="6">
    <source>
        <dbReference type="ARBA" id="ARBA00022759"/>
    </source>
</evidence>
<keyword evidence="6" id="KW-0255">Endonuclease</keyword>
<dbReference type="GO" id="GO:0043504">
    <property type="term" value="P:mitochondrial DNA repair"/>
    <property type="evidence" value="ECO:0007669"/>
    <property type="project" value="TreeGrafter"/>
</dbReference>
<feature type="region of interest" description="Disordered" evidence="17">
    <location>
        <begin position="928"/>
        <end position="956"/>
    </location>
</feature>
<keyword evidence="7" id="KW-0227">DNA damage</keyword>
<feature type="domain" description="RNA-binding S4" evidence="18">
    <location>
        <begin position="107"/>
        <end position="172"/>
    </location>
</feature>
<evidence type="ECO:0000256" key="15">
    <source>
        <dbReference type="ARBA" id="ARBA00072223"/>
    </source>
</evidence>
<dbReference type="SMART" id="SM00827">
    <property type="entry name" value="PKS_AT"/>
    <property type="match status" value="1"/>
</dbReference>
<dbReference type="GO" id="GO:0016787">
    <property type="term" value="F:hydrolase activity"/>
    <property type="evidence" value="ECO:0007669"/>
    <property type="project" value="UniProtKB-KW"/>
</dbReference>
<dbReference type="GO" id="GO:1990904">
    <property type="term" value="C:ribonucleoprotein complex"/>
    <property type="evidence" value="ECO:0007669"/>
    <property type="project" value="UniProtKB-KW"/>
</dbReference>
<dbReference type="InterPro" id="IPR016036">
    <property type="entry name" value="Malonyl_transacylase_ACP-bd"/>
</dbReference>
<feature type="compositionally biased region" description="Low complexity" evidence="17">
    <location>
        <begin position="993"/>
        <end position="1003"/>
    </location>
</feature>
<dbReference type="Gene3D" id="3.40.366.10">
    <property type="entry name" value="Malonyl-Coenzyme A Acyl Carrier Protein, domain 2"/>
    <property type="match status" value="1"/>
</dbReference>
<dbReference type="Pfam" id="PF01479">
    <property type="entry name" value="S4"/>
    <property type="match status" value="1"/>
</dbReference>
<evidence type="ECO:0000256" key="13">
    <source>
        <dbReference type="ARBA" id="ARBA00023274"/>
    </source>
</evidence>
<evidence type="ECO:0000256" key="2">
    <source>
        <dbReference type="ARBA" id="ARBA00007465"/>
    </source>
</evidence>
<feature type="domain" description="Small ribosomal subunit protein uS4 N-terminal" evidence="20">
    <location>
        <begin position="3"/>
        <end position="106"/>
    </location>
</feature>
<dbReference type="NCBIfam" id="TIGR00128">
    <property type="entry name" value="fabD"/>
    <property type="match status" value="1"/>
</dbReference>
<evidence type="ECO:0000256" key="7">
    <source>
        <dbReference type="ARBA" id="ARBA00022763"/>
    </source>
</evidence>
<keyword evidence="12" id="KW-0539">Nucleus</keyword>
<feature type="region of interest" description="Disordered" evidence="17">
    <location>
        <begin position="993"/>
        <end position="1035"/>
    </location>
</feature>
<feature type="region of interest" description="Disordered" evidence="17">
    <location>
        <begin position="1053"/>
        <end position="1073"/>
    </location>
</feature>
<comment type="caution">
    <text evidence="21">The sequence shown here is derived from an EMBL/GenBank/DDBJ whole genome shotgun (WGS) entry which is preliminary data.</text>
</comment>
<comment type="similarity">
    <text evidence="2">Belongs to the universal ribosomal protein uS4 family.</text>
</comment>
<dbReference type="Pfam" id="PF00163">
    <property type="entry name" value="Ribosomal_S4"/>
    <property type="match status" value="1"/>
</dbReference>
<accession>A0A8H7QEL5</accession>
<evidence type="ECO:0000256" key="3">
    <source>
        <dbReference type="ARBA" id="ARBA00022517"/>
    </source>
</evidence>
<evidence type="ECO:0000256" key="5">
    <source>
        <dbReference type="ARBA" id="ARBA00022730"/>
    </source>
</evidence>
<evidence type="ECO:0000256" key="11">
    <source>
        <dbReference type="ARBA" id="ARBA00023204"/>
    </source>
</evidence>
<dbReference type="OrthoDB" id="541883at2759"/>
<dbReference type="Proteomes" id="UP000650833">
    <property type="component" value="Unassembled WGS sequence"/>
</dbReference>
<dbReference type="SMART" id="SM01390">
    <property type="entry name" value="Ribosomal_S4"/>
    <property type="match status" value="1"/>
</dbReference>
<evidence type="ECO:0000259" key="20">
    <source>
        <dbReference type="SMART" id="SM01390"/>
    </source>
</evidence>
<dbReference type="PANTHER" id="PTHR31290:SF5">
    <property type="entry name" value="UV-DAMAGE ENDONUCLEASE"/>
    <property type="match status" value="1"/>
</dbReference>
<dbReference type="InterPro" id="IPR004410">
    <property type="entry name" value="Malonyl_CoA-ACP_transAc_FabD"/>
</dbReference>
<dbReference type="PANTHER" id="PTHR31290">
    <property type="entry name" value="UV-DAMAGE ENDONUCLEASE"/>
    <property type="match status" value="1"/>
</dbReference>
<organism evidence="21 22">
    <name type="scientific">Mucor plumbeus</name>
    <dbReference type="NCBI Taxonomy" id="97098"/>
    <lineage>
        <taxon>Eukaryota</taxon>
        <taxon>Fungi</taxon>
        <taxon>Fungi incertae sedis</taxon>
        <taxon>Mucoromycota</taxon>
        <taxon>Mucoromycotina</taxon>
        <taxon>Mucoromycetes</taxon>
        <taxon>Mucorales</taxon>
        <taxon>Mucorineae</taxon>
        <taxon>Mucoraceae</taxon>
        <taxon>Mucor</taxon>
    </lineage>
</organism>
<dbReference type="GO" id="GO:0019843">
    <property type="term" value="F:rRNA binding"/>
    <property type="evidence" value="ECO:0007669"/>
    <property type="project" value="UniProtKB-KW"/>
</dbReference>
<evidence type="ECO:0000256" key="16">
    <source>
        <dbReference type="PROSITE-ProRule" id="PRU00182"/>
    </source>
</evidence>
<dbReference type="SMART" id="SM00363">
    <property type="entry name" value="S4"/>
    <property type="match status" value="1"/>
</dbReference>
<keyword evidence="11" id="KW-0234">DNA repair</keyword>
<dbReference type="NCBIfam" id="TIGR00629">
    <property type="entry name" value="uvde"/>
    <property type="match status" value="1"/>
</dbReference>
<dbReference type="InterPro" id="IPR001912">
    <property type="entry name" value="Ribosomal_uS4_N"/>
</dbReference>
<dbReference type="GO" id="GO:0009411">
    <property type="term" value="P:response to UV"/>
    <property type="evidence" value="ECO:0007669"/>
    <property type="project" value="InterPro"/>
</dbReference>
<feature type="compositionally biased region" description="Basic and acidic residues" evidence="17">
    <location>
        <begin position="943"/>
        <end position="955"/>
    </location>
</feature>
<gene>
    <name evidence="21" type="ORF">INT46_004348</name>
</gene>
<dbReference type="AlphaFoldDB" id="A0A8H7QEL5"/>
<dbReference type="Gene3D" id="3.10.290.10">
    <property type="entry name" value="RNA-binding S4 domain"/>
    <property type="match status" value="1"/>
</dbReference>
<dbReference type="CDD" id="cd00165">
    <property type="entry name" value="S4"/>
    <property type="match status" value="1"/>
</dbReference>
<dbReference type="Pfam" id="PF03851">
    <property type="entry name" value="UvdE"/>
    <property type="match status" value="1"/>
</dbReference>
<dbReference type="GO" id="GO:0004314">
    <property type="term" value="F:[acyl-carrier-protein] S-malonyltransferase activity"/>
    <property type="evidence" value="ECO:0007669"/>
    <property type="project" value="InterPro"/>
</dbReference>
<dbReference type="GO" id="GO:0004519">
    <property type="term" value="F:endonuclease activity"/>
    <property type="evidence" value="ECO:0007669"/>
    <property type="project" value="UniProtKB-KW"/>
</dbReference>
<evidence type="ECO:0000259" key="19">
    <source>
        <dbReference type="SMART" id="SM00827"/>
    </source>
</evidence>
<dbReference type="GO" id="GO:0006289">
    <property type="term" value="P:nucleotide-excision repair"/>
    <property type="evidence" value="ECO:0007669"/>
    <property type="project" value="InterPro"/>
</dbReference>
<dbReference type="InterPro" id="IPR004601">
    <property type="entry name" value="UvdE"/>
</dbReference>
<dbReference type="GO" id="GO:0005730">
    <property type="term" value="C:nucleolus"/>
    <property type="evidence" value="ECO:0007669"/>
    <property type="project" value="UniProtKB-SubCell"/>
</dbReference>
<dbReference type="Pfam" id="PF00698">
    <property type="entry name" value="Acyl_transf_1"/>
    <property type="match status" value="1"/>
</dbReference>
<evidence type="ECO:0000256" key="12">
    <source>
        <dbReference type="ARBA" id="ARBA00023242"/>
    </source>
</evidence>
<dbReference type="InterPro" id="IPR016035">
    <property type="entry name" value="Acyl_Trfase/lysoPLipase"/>
</dbReference>
<comment type="subcellular location">
    <subcellularLocation>
        <location evidence="1">Nucleus</location>
        <location evidence="1">Nucleolus</location>
    </subcellularLocation>
</comment>
<keyword evidence="4" id="KW-0540">Nuclease</keyword>
<evidence type="ECO:0000256" key="10">
    <source>
        <dbReference type="ARBA" id="ARBA00022884"/>
    </source>
</evidence>
<reference evidence="21" key="1">
    <citation type="submission" date="2020-12" db="EMBL/GenBank/DDBJ databases">
        <title>Metabolic potential, ecology and presence of endohyphal bacteria is reflected in genomic diversity of Mucoromycotina.</title>
        <authorList>
            <person name="Muszewska A."/>
            <person name="Okrasinska A."/>
            <person name="Steczkiewicz K."/>
            <person name="Drgas O."/>
            <person name="Orlowska M."/>
            <person name="Perlinska-Lenart U."/>
            <person name="Aleksandrzak-Piekarczyk T."/>
            <person name="Szatraj K."/>
            <person name="Zielenkiewicz U."/>
            <person name="Pilsyk S."/>
            <person name="Malc E."/>
            <person name="Mieczkowski P."/>
            <person name="Kruszewska J.S."/>
            <person name="Biernat P."/>
            <person name="Pawlowska J."/>
        </authorList>
    </citation>
    <scope>NUCLEOTIDE SEQUENCE</scope>
    <source>
        <strain evidence="21">CBS 226.32</strain>
    </source>
</reference>
<dbReference type="PROSITE" id="PS50889">
    <property type="entry name" value="S4"/>
    <property type="match status" value="1"/>
</dbReference>
<evidence type="ECO:0000256" key="14">
    <source>
        <dbReference type="ARBA" id="ARBA00069727"/>
    </source>
</evidence>
<dbReference type="SUPFAM" id="SSF52151">
    <property type="entry name" value="FabD/lysophospholipase-like"/>
    <property type="match status" value="1"/>
</dbReference>
<evidence type="ECO:0000313" key="21">
    <source>
        <dbReference type="EMBL" id="KAG2190720.1"/>
    </source>
</evidence>
<dbReference type="Gene3D" id="3.30.70.250">
    <property type="entry name" value="Malonyl-CoA ACP transacylase, ACP-binding"/>
    <property type="match status" value="1"/>
</dbReference>
<dbReference type="InterPro" id="IPR036986">
    <property type="entry name" value="S4_RNA-bd_sf"/>
</dbReference>
<evidence type="ECO:0000256" key="8">
    <source>
        <dbReference type="ARBA" id="ARBA00022769"/>
    </source>
</evidence>
<dbReference type="Gene3D" id="3.20.20.150">
    <property type="entry name" value="Divalent-metal-dependent TIM barrel enzymes"/>
    <property type="match status" value="1"/>
</dbReference>
<evidence type="ECO:0000256" key="9">
    <source>
        <dbReference type="ARBA" id="ARBA00022801"/>
    </source>
</evidence>
<keyword evidence="13" id="KW-0687">Ribonucleoprotein</keyword>
<dbReference type="GO" id="GO:0042254">
    <property type="term" value="P:ribosome biogenesis"/>
    <property type="evidence" value="ECO:0007669"/>
    <property type="project" value="UniProtKB-KW"/>
</dbReference>
<keyword evidence="5" id="KW-0699">rRNA-binding</keyword>
<proteinExistence type="inferred from homology"/>
<dbReference type="EMBL" id="JAEPRC010000915">
    <property type="protein sequence ID" value="KAG2190720.1"/>
    <property type="molecule type" value="Genomic_DNA"/>
</dbReference>
<keyword evidence="9" id="KW-0378">Hydrolase</keyword>
<dbReference type="FunFam" id="3.10.290.10:FF:000006">
    <property type="entry name" value="U3 small nucleolar ribonucleoprotein IMP3"/>
    <property type="match status" value="1"/>
</dbReference>
<dbReference type="InterPro" id="IPR014043">
    <property type="entry name" value="Acyl_transferase_dom"/>
</dbReference>
<keyword evidence="3" id="KW-0690">Ribosome biogenesis</keyword>
<keyword evidence="22" id="KW-1185">Reference proteome</keyword>
<sequence length="1073" mass="120798">MRQLKHHEQKLLKKVDFLQWKKEDTMREMKVIRRYFLQQREDYHKYNKLVGSIRQLANKISLLDSRDPFRTQQEKALLEKLYNMGIITATTKFSDCRKVTVSAFCRRRLPIVMCRLKMAETVKEAVTFVEQGHIRVGPQTVTDPAFLVNRTMEDYVTWVDTSKIKRKIMKYNDKSTAGIERSHRAILFPGQGSQYVGMGKDLYNLYPRSAKLVFDEADEALGNGLRALIFEGQQDKLKLTENAQPAILTTSIAMLRVLETEFGFDISKACNHALGHSLGEYTALVATKAMSLTDAVRLVRLRGEAMTRAVADKQGKTAMSALVVRKDKLGDLEKAMEEIKANLPPGELVAVANINSSFQVVISGTTQGVDQASRILQERRFAARAVDLPVSAPFHCELMQEAADVMEDALKSIEIKMPCVEVVSNVTAKPYANAEEIPKRLVEQVVATVEWERSINYCKGQDIDDFLCFGPGKVLANLLKKEYPLDKIRTITSADDILQHALDCIKNMGPKAVKLESTIATTTAIVNDLPKKEEKISIKLEESLTEPAAMIDSTRYVHDNPRSFKGRLGYACMNTILRKQKPSVFSARTCRLATIAEKGIDFVKEIALANVADMKTMIQWNEDNHIKFMRLSSDMFPFASHEKAGYKIDFAEKELKEAGDLAKKYNQRLTMHPGQYNQLVSLNPKVVANTVRELDYHAQLMDLMGLDQDSVMIIHMGGVYGDREAAIARFEQEYVKLPENVKRRLVLENDELGYSVSDLLPICQKLQIPLVLDWHHHHINPGNITDLVALLPDINRTWTDKGIRPKQHYSESRNGAVSQMERRAHSDRVQNLPPVTDDVDLMIEAKDKEQAVFHLYKLFDLETVDDEVWVPQEGIETKQTNGRKSTKAARKKKAQEEALKEELKNDDGDYGEDIKTIKARDTRSKKAAFTKKRKTGLDDEEGEHGADEEVTEVRKTTKRANAAALAKRKKLEKEVEAIEIALEIEAEAEAAAASAFASASASAGNGDSDEKQFEINEEISNGAPKTVAKRKKPIARAKKHVIEADAPIAVELPVKVPLEAKPTRRSRRNTPGK</sequence>
<evidence type="ECO:0000256" key="1">
    <source>
        <dbReference type="ARBA" id="ARBA00004604"/>
    </source>
</evidence>